<reference evidence="1 2" key="1">
    <citation type="submission" date="2019-06" db="EMBL/GenBank/DDBJ databases">
        <title>A novel species of marine bacteria.</title>
        <authorList>
            <person name="Wang Y."/>
        </authorList>
    </citation>
    <scope>NUCLEOTIDE SEQUENCE [LARGE SCALE GENOMIC DNA]</scope>
    <source>
        <strain evidence="1 2">MA1-10</strain>
    </source>
</reference>
<keyword evidence="2" id="KW-1185">Reference proteome</keyword>
<dbReference type="OrthoDB" id="7823193at2"/>
<organism evidence="1 2">
    <name type="scientific">Aliiroseovarius halocynthiae</name>
    <dbReference type="NCBI Taxonomy" id="985055"/>
    <lineage>
        <taxon>Bacteria</taxon>
        <taxon>Pseudomonadati</taxon>
        <taxon>Pseudomonadota</taxon>
        <taxon>Alphaproteobacteria</taxon>
        <taxon>Rhodobacterales</taxon>
        <taxon>Paracoccaceae</taxon>
        <taxon>Aliiroseovarius</taxon>
    </lineage>
</organism>
<dbReference type="AlphaFoldDB" id="A0A545SXA4"/>
<accession>A0A545SXA4</accession>
<protein>
    <submittedName>
        <fullName evidence="1">DUF2927 domain-containing protein</fullName>
    </submittedName>
</protein>
<comment type="caution">
    <text evidence="1">The sequence shown here is derived from an EMBL/GenBank/DDBJ whole genome shotgun (WGS) entry which is preliminary data.</text>
</comment>
<dbReference type="Pfam" id="PF11150">
    <property type="entry name" value="DUF2927"/>
    <property type="match status" value="1"/>
</dbReference>
<proteinExistence type="predicted"/>
<dbReference type="InterPro" id="IPR021323">
    <property type="entry name" value="DUF2927"/>
</dbReference>
<gene>
    <name evidence="1" type="ORF">FIL88_07035</name>
</gene>
<evidence type="ECO:0000313" key="1">
    <source>
        <dbReference type="EMBL" id="TQV69584.1"/>
    </source>
</evidence>
<sequence>MKAFPAARTHGPIRANSLIMGDFLDLAFQLESGRPLPVLSRFEGPIGIRVSGRAPARMQADLDQLLKRLRQEAGIDIQRGTLASGNHITVEMIPKRALQRQVPHAACFVAPNVTSWSDYLRNRGTARTDWAQLRQRRQMAVFIPSDVSPQEMRDCLHEEIAQALGPVNDLYRLENSVFNDDNFHAVLTGFDMLILRAFYAPEIKSGQSRADVADRLPALLMRLNPAGGTGTPRMTPATPAPWKQAIADALGREKPIRLRQAAAQRAVTIARERGWQDTRMAFSLFAMGRLYMRSNSHTAFTAFQEAEAIYRDRVGTDLHAAHMGVQLAAYALSAGHADQAIATIDRHVPAVTQAQNAALLATLLMIKAEALDHQGHQSDAARVRLDSLGWARYGFGSNAQVGARLQEIAAIAPG</sequence>
<name>A0A545SXA4_9RHOB</name>
<dbReference type="EMBL" id="VICH01000004">
    <property type="protein sequence ID" value="TQV69584.1"/>
    <property type="molecule type" value="Genomic_DNA"/>
</dbReference>
<evidence type="ECO:0000313" key="2">
    <source>
        <dbReference type="Proteomes" id="UP000315816"/>
    </source>
</evidence>
<dbReference type="Proteomes" id="UP000315816">
    <property type="component" value="Unassembled WGS sequence"/>
</dbReference>